<proteinExistence type="predicted"/>
<gene>
    <name evidence="2" type="ORF">GCM10017764_09560</name>
</gene>
<keyword evidence="3" id="KW-1185">Reference proteome</keyword>
<name>A0ABQ3HRV8_9SPHI</name>
<accession>A0ABQ3HRV8</accession>
<dbReference type="RefSeq" id="WP_189625485.1">
    <property type="nucleotide sequence ID" value="NZ_BNAF01000003.1"/>
</dbReference>
<organism evidence="2 3">
    <name type="scientific">Sphingobacterium griseoflavum</name>
    <dbReference type="NCBI Taxonomy" id="1474952"/>
    <lineage>
        <taxon>Bacteria</taxon>
        <taxon>Pseudomonadati</taxon>
        <taxon>Bacteroidota</taxon>
        <taxon>Sphingobacteriia</taxon>
        <taxon>Sphingobacteriales</taxon>
        <taxon>Sphingobacteriaceae</taxon>
        <taxon>Sphingobacterium</taxon>
    </lineage>
</organism>
<dbReference type="Proteomes" id="UP000620550">
    <property type="component" value="Unassembled WGS sequence"/>
</dbReference>
<evidence type="ECO:0000313" key="3">
    <source>
        <dbReference type="Proteomes" id="UP000620550"/>
    </source>
</evidence>
<protein>
    <recommendedName>
        <fullName evidence="4">DUF4157 domain-containing protein</fullName>
    </recommendedName>
</protein>
<feature type="compositionally biased region" description="Low complexity" evidence="1">
    <location>
        <begin position="81"/>
        <end position="110"/>
    </location>
</feature>
<comment type="caution">
    <text evidence="2">The sequence shown here is derived from an EMBL/GenBank/DDBJ whole genome shotgun (WGS) entry which is preliminary data.</text>
</comment>
<reference evidence="3" key="1">
    <citation type="journal article" date="2019" name="Int. J. Syst. Evol. Microbiol.">
        <title>The Global Catalogue of Microorganisms (GCM) 10K type strain sequencing project: providing services to taxonomists for standard genome sequencing and annotation.</title>
        <authorList>
            <consortium name="The Broad Institute Genomics Platform"/>
            <consortium name="The Broad Institute Genome Sequencing Center for Infectious Disease"/>
            <person name="Wu L."/>
            <person name="Ma J."/>
        </authorList>
    </citation>
    <scope>NUCLEOTIDE SEQUENCE [LARGE SCALE GENOMIC DNA]</scope>
    <source>
        <strain evidence="3">CGMCC 1.12966</strain>
    </source>
</reference>
<sequence>MLKNNKLRFFNIANEFEDLPQNDLFRYKGGNSDEPVEGGELPGVDVSPPDGEDPWGELPDEEFPTNEEPGEGSEFPDDPPSEGGDSSSNDGNDGSGSESSNSGGQDNSQQDLVKQVLQKLQFSSNLSAEFKERLTAALTSIQNTEIGRKLLGLLLGKTGQIDVSDSDMSSVQGSQLNIGIFNEEPSGFLGHYPTLTLGHELTHLAQNAEYGSTKTDIFYELEARLIEYRLAKELNDLPNFLLNFRDDSYLQQFVDFADGVHNSITDFNNLIDGFKDGTNGGGVYIGYDETHFENFEELIIDDLLR</sequence>
<dbReference type="EMBL" id="BNAF01000003">
    <property type="protein sequence ID" value="GHE29020.1"/>
    <property type="molecule type" value="Genomic_DNA"/>
</dbReference>
<feature type="compositionally biased region" description="Acidic residues" evidence="1">
    <location>
        <begin position="50"/>
        <end position="80"/>
    </location>
</feature>
<evidence type="ECO:0000313" key="2">
    <source>
        <dbReference type="EMBL" id="GHE29020.1"/>
    </source>
</evidence>
<evidence type="ECO:0008006" key="4">
    <source>
        <dbReference type="Google" id="ProtNLM"/>
    </source>
</evidence>
<evidence type="ECO:0000256" key="1">
    <source>
        <dbReference type="SAM" id="MobiDB-lite"/>
    </source>
</evidence>
<feature type="region of interest" description="Disordered" evidence="1">
    <location>
        <begin position="14"/>
        <end position="110"/>
    </location>
</feature>